<name>A0ABW8CKB6_STRBI</name>
<organism evidence="2 3">
    <name type="scientific">Streptomyces bikiniensis</name>
    <dbReference type="NCBI Taxonomy" id="1896"/>
    <lineage>
        <taxon>Bacteria</taxon>
        <taxon>Bacillati</taxon>
        <taxon>Actinomycetota</taxon>
        <taxon>Actinomycetes</taxon>
        <taxon>Kitasatosporales</taxon>
        <taxon>Streptomycetaceae</taxon>
        <taxon>Streptomyces</taxon>
    </lineage>
</organism>
<evidence type="ECO:0000256" key="1">
    <source>
        <dbReference type="SAM" id="MobiDB-lite"/>
    </source>
</evidence>
<dbReference type="InterPro" id="IPR043129">
    <property type="entry name" value="ATPase_NBD"/>
</dbReference>
<dbReference type="Proteomes" id="UP001614391">
    <property type="component" value="Unassembled WGS sequence"/>
</dbReference>
<feature type="region of interest" description="Disordered" evidence="1">
    <location>
        <begin position="88"/>
        <end position="120"/>
    </location>
</feature>
<dbReference type="SUPFAM" id="SSF53067">
    <property type="entry name" value="Actin-like ATPase domain"/>
    <property type="match status" value="1"/>
</dbReference>
<accession>A0ABW8CKB6</accession>
<dbReference type="Gene3D" id="3.30.420.40">
    <property type="match status" value="1"/>
</dbReference>
<proteinExistence type="predicted"/>
<sequence>MDPRGRPVAEERLPHTSTEPAEVLGRVAGELPRMLAAHGGGRTALALGFATGHWVDPAAGVVVHHPQPGRRDVPVREALAGATSCRRARTCPPAAPATSRRPSPTRNCAAAPGPDPSRKA</sequence>
<evidence type="ECO:0000313" key="2">
    <source>
        <dbReference type="EMBL" id="MFI9117988.1"/>
    </source>
</evidence>
<comment type="caution">
    <text evidence="2">The sequence shown here is derived from an EMBL/GenBank/DDBJ whole genome shotgun (WGS) entry which is preliminary data.</text>
</comment>
<reference evidence="2 3" key="1">
    <citation type="submission" date="2024-10" db="EMBL/GenBank/DDBJ databases">
        <title>The Natural Products Discovery Center: Release of the First 8490 Sequenced Strains for Exploring Actinobacteria Biosynthetic Diversity.</title>
        <authorList>
            <person name="Kalkreuter E."/>
            <person name="Kautsar S.A."/>
            <person name="Yang D."/>
            <person name="Bader C.D."/>
            <person name="Teijaro C.N."/>
            <person name="Fluegel L."/>
            <person name="Davis C.M."/>
            <person name="Simpson J.R."/>
            <person name="Lauterbach L."/>
            <person name="Steele A.D."/>
            <person name="Gui C."/>
            <person name="Meng S."/>
            <person name="Li G."/>
            <person name="Viehrig K."/>
            <person name="Ye F."/>
            <person name="Su P."/>
            <person name="Kiefer A.F."/>
            <person name="Nichols A."/>
            <person name="Cepeda A.J."/>
            <person name="Yan W."/>
            <person name="Fan B."/>
            <person name="Jiang Y."/>
            <person name="Adhikari A."/>
            <person name="Zheng C.-J."/>
            <person name="Schuster L."/>
            <person name="Cowan T.M."/>
            <person name="Smanski M.J."/>
            <person name="Chevrette M.G."/>
            <person name="De Carvalho L.P.S."/>
            <person name="Shen B."/>
        </authorList>
    </citation>
    <scope>NUCLEOTIDE SEQUENCE [LARGE SCALE GENOMIC DNA]</scope>
    <source>
        <strain evidence="2 3">NPDC053346</strain>
    </source>
</reference>
<evidence type="ECO:0000313" key="3">
    <source>
        <dbReference type="Proteomes" id="UP001614391"/>
    </source>
</evidence>
<dbReference type="EMBL" id="JBITYT010000001">
    <property type="protein sequence ID" value="MFI9117988.1"/>
    <property type="molecule type" value="Genomic_DNA"/>
</dbReference>
<gene>
    <name evidence="2" type="ORF">ACIGW0_01040</name>
</gene>
<keyword evidence="3" id="KW-1185">Reference proteome</keyword>
<dbReference type="RefSeq" id="WP_399609589.1">
    <property type="nucleotide sequence ID" value="NZ_JBITYT010000001.1"/>
</dbReference>
<protein>
    <submittedName>
        <fullName evidence="2">Uncharacterized protein</fullName>
    </submittedName>
</protein>
<feature type="compositionally biased region" description="Low complexity" evidence="1">
    <location>
        <begin position="90"/>
        <end position="106"/>
    </location>
</feature>